<keyword evidence="5 6" id="KW-0472">Membrane</keyword>
<proteinExistence type="predicted"/>
<dbReference type="InterPro" id="IPR050355">
    <property type="entry name" value="RCF1"/>
</dbReference>
<reference evidence="8" key="1">
    <citation type="submission" date="2022-12" db="EMBL/GenBank/DDBJ databases">
        <authorList>
            <person name="Webb A."/>
        </authorList>
    </citation>
    <scope>NUCLEOTIDE SEQUENCE</scope>
    <source>
        <strain evidence="8">Pd1</strain>
    </source>
</reference>
<comment type="subcellular location">
    <subcellularLocation>
        <location evidence="1">Mitochondrion membrane</location>
    </subcellularLocation>
</comment>
<dbReference type="InterPro" id="IPR007667">
    <property type="entry name" value="Hypoxia_induced_domain"/>
</dbReference>
<keyword evidence="9" id="KW-1185">Reference proteome</keyword>
<keyword evidence="4" id="KW-0496">Mitochondrion</keyword>
<keyword evidence="2 6" id="KW-0812">Transmembrane</keyword>
<dbReference type="AlphaFoldDB" id="A0AAV0VDQ8"/>
<dbReference type="Gene3D" id="6.10.140.1320">
    <property type="match status" value="1"/>
</dbReference>
<accession>A0AAV0VDQ8</accession>
<name>A0AAV0VDQ8_9STRA</name>
<dbReference type="Proteomes" id="UP001162029">
    <property type="component" value="Unassembled WGS sequence"/>
</dbReference>
<evidence type="ECO:0000313" key="9">
    <source>
        <dbReference type="Proteomes" id="UP001162029"/>
    </source>
</evidence>
<organism evidence="8 9">
    <name type="scientific">Peronospora destructor</name>
    <dbReference type="NCBI Taxonomy" id="86335"/>
    <lineage>
        <taxon>Eukaryota</taxon>
        <taxon>Sar</taxon>
        <taxon>Stramenopiles</taxon>
        <taxon>Oomycota</taxon>
        <taxon>Peronosporomycetes</taxon>
        <taxon>Peronosporales</taxon>
        <taxon>Peronosporaceae</taxon>
        <taxon>Peronospora</taxon>
    </lineage>
</organism>
<feature type="domain" description="HIG1" evidence="7">
    <location>
        <begin position="1"/>
        <end position="86"/>
    </location>
</feature>
<dbReference type="GO" id="GO:0031966">
    <property type="term" value="C:mitochondrial membrane"/>
    <property type="evidence" value="ECO:0007669"/>
    <property type="project" value="UniProtKB-SubCell"/>
</dbReference>
<dbReference type="PROSITE" id="PS51503">
    <property type="entry name" value="HIG1"/>
    <property type="match status" value="1"/>
</dbReference>
<dbReference type="EMBL" id="CANTFM010002379">
    <property type="protein sequence ID" value="CAI5746235.1"/>
    <property type="molecule type" value="Genomic_DNA"/>
</dbReference>
<evidence type="ECO:0000256" key="6">
    <source>
        <dbReference type="SAM" id="Phobius"/>
    </source>
</evidence>
<evidence type="ECO:0000256" key="1">
    <source>
        <dbReference type="ARBA" id="ARBA00004325"/>
    </source>
</evidence>
<dbReference type="PANTHER" id="PTHR12297">
    <property type="entry name" value="HYPOXIA-INDUCBILE GENE 1 HIG1 -RELATED"/>
    <property type="match status" value="1"/>
</dbReference>
<dbReference type="PANTHER" id="PTHR12297:SF3">
    <property type="entry name" value="HIG1 DOMAIN FAMILY MEMBER 1A"/>
    <property type="match status" value="1"/>
</dbReference>
<keyword evidence="3 6" id="KW-1133">Transmembrane helix</keyword>
<evidence type="ECO:0000256" key="4">
    <source>
        <dbReference type="ARBA" id="ARBA00023128"/>
    </source>
</evidence>
<evidence type="ECO:0000256" key="5">
    <source>
        <dbReference type="ARBA" id="ARBA00023136"/>
    </source>
</evidence>
<gene>
    <name evidence="8" type="ORF">PDE001_LOCUS11243</name>
</gene>
<feature type="transmembrane region" description="Helical" evidence="6">
    <location>
        <begin position="58"/>
        <end position="76"/>
    </location>
</feature>
<feature type="transmembrane region" description="Helical" evidence="6">
    <location>
        <begin position="21"/>
        <end position="38"/>
    </location>
</feature>
<sequence length="94" mass="10206">MNGFPMETGWQKMKRRCQEEPLVPLGCLVTAGVLMGGLASFRRAADAATQQKYMRLRVAAQGATVIAMALGGFIAIKPNEDEQKNKGKQHNGSK</sequence>
<protein>
    <recommendedName>
        <fullName evidence="7">HIG1 domain-containing protein</fullName>
    </recommendedName>
</protein>
<evidence type="ECO:0000256" key="3">
    <source>
        <dbReference type="ARBA" id="ARBA00022989"/>
    </source>
</evidence>
<evidence type="ECO:0000256" key="2">
    <source>
        <dbReference type="ARBA" id="ARBA00022692"/>
    </source>
</evidence>
<dbReference type="Pfam" id="PF04588">
    <property type="entry name" value="HIG_1_N"/>
    <property type="match status" value="1"/>
</dbReference>
<evidence type="ECO:0000259" key="7">
    <source>
        <dbReference type="PROSITE" id="PS51503"/>
    </source>
</evidence>
<comment type="caution">
    <text evidence="8">The sequence shown here is derived from an EMBL/GenBank/DDBJ whole genome shotgun (WGS) entry which is preliminary data.</text>
</comment>
<evidence type="ECO:0000313" key="8">
    <source>
        <dbReference type="EMBL" id="CAI5746235.1"/>
    </source>
</evidence>